<evidence type="ECO:0000313" key="1">
    <source>
        <dbReference type="EMBL" id="KAF5395193.1"/>
    </source>
</evidence>
<gene>
    <name evidence="1" type="ORF">PHET_06166</name>
</gene>
<sequence>MDLTISTDRMLHSISSESWMPLKSSGGDMFGFAFTASNHSSSLPERLALQIRLHQENSIWRYFVLIGQKWHEASFVQLLVSIPRTFISTRQLERKQLVYICSPAPNNDGTHHSGITLSKDRTTVTFWMPGCAERARNNQSFNRIELARDLLHDLLKGFRFHEGIVTDADGLPQTQNLSTALVVVHSVELYAGVYGPDGGGIVSKLLLGRQPSATISAGEAELIFHECRFMAATRWLLRNQHADGSWRTTVARHLHGRPTVKPGWVSAMAQGKLNWKSYSVYVFFKHRTLFYPYFQSVQIHLMM</sequence>
<accession>A0A8J4SFI4</accession>
<dbReference type="OrthoDB" id="6237317at2759"/>
<proteinExistence type="predicted"/>
<keyword evidence="2" id="KW-1185">Reference proteome</keyword>
<dbReference type="Proteomes" id="UP000748531">
    <property type="component" value="Unassembled WGS sequence"/>
</dbReference>
<dbReference type="EMBL" id="LUCH01017232">
    <property type="protein sequence ID" value="KAF5395193.1"/>
    <property type="molecule type" value="Genomic_DNA"/>
</dbReference>
<evidence type="ECO:0000313" key="2">
    <source>
        <dbReference type="Proteomes" id="UP000748531"/>
    </source>
</evidence>
<dbReference type="AlphaFoldDB" id="A0A8J4SFI4"/>
<organism evidence="1 2">
    <name type="scientific">Paragonimus heterotremus</name>
    <dbReference type="NCBI Taxonomy" id="100268"/>
    <lineage>
        <taxon>Eukaryota</taxon>
        <taxon>Metazoa</taxon>
        <taxon>Spiralia</taxon>
        <taxon>Lophotrochozoa</taxon>
        <taxon>Platyhelminthes</taxon>
        <taxon>Trematoda</taxon>
        <taxon>Digenea</taxon>
        <taxon>Plagiorchiida</taxon>
        <taxon>Troglotremata</taxon>
        <taxon>Troglotrematidae</taxon>
        <taxon>Paragonimus</taxon>
    </lineage>
</organism>
<name>A0A8J4SFI4_9TREM</name>
<comment type="caution">
    <text evidence="1">The sequence shown here is derived from an EMBL/GenBank/DDBJ whole genome shotgun (WGS) entry which is preliminary data.</text>
</comment>
<protein>
    <submittedName>
        <fullName evidence="1">Uncharacterized protein</fullName>
    </submittedName>
</protein>
<reference evidence="1" key="1">
    <citation type="submission" date="2019-05" db="EMBL/GenBank/DDBJ databases">
        <title>Annotation for the trematode Paragonimus heterotremus.</title>
        <authorList>
            <person name="Choi Y.-J."/>
        </authorList>
    </citation>
    <scope>NUCLEOTIDE SEQUENCE</scope>
    <source>
        <strain evidence="1">LC</strain>
    </source>
</reference>